<evidence type="ECO:0000256" key="1">
    <source>
        <dbReference type="SAM" id="MobiDB-lite"/>
    </source>
</evidence>
<dbReference type="AlphaFoldDB" id="A0A8K0RDF0"/>
<protein>
    <recommendedName>
        <fullName evidence="5">Transmembrane protein</fullName>
    </recommendedName>
</protein>
<keyword evidence="2" id="KW-0472">Membrane</keyword>
<dbReference type="OrthoDB" id="9988102at2759"/>
<feature type="transmembrane region" description="Helical" evidence="2">
    <location>
        <begin position="469"/>
        <end position="491"/>
    </location>
</feature>
<evidence type="ECO:0008006" key="5">
    <source>
        <dbReference type="Google" id="ProtNLM"/>
    </source>
</evidence>
<reference evidence="3" key="1">
    <citation type="journal article" date="2021" name="Nat. Commun.">
        <title>Genetic determinants of endophytism in the Arabidopsis root mycobiome.</title>
        <authorList>
            <person name="Mesny F."/>
            <person name="Miyauchi S."/>
            <person name="Thiergart T."/>
            <person name="Pickel B."/>
            <person name="Atanasova L."/>
            <person name="Karlsson M."/>
            <person name="Huettel B."/>
            <person name="Barry K.W."/>
            <person name="Haridas S."/>
            <person name="Chen C."/>
            <person name="Bauer D."/>
            <person name="Andreopoulos W."/>
            <person name="Pangilinan J."/>
            <person name="LaButti K."/>
            <person name="Riley R."/>
            <person name="Lipzen A."/>
            <person name="Clum A."/>
            <person name="Drula E."/>
            <person name="Henrissat B."/>
            <person name="Kohler A."/>
            <person name="Grigoriev I.V."/>
            <person name="Martin F.M."/>
            <person name="Hacquard S."/>
        </authorList>
    </citation>
    <scope>NUCLEOTIDE SEQUENCE</scope>
    <source>
        <strain evidence="3">MPI-SDFR-AT-0120</strain>
    </source>
</reference>
<evidence type="ECO:0000313" key="4">
    <source>
        <dbReference type="Proteomes" id="UP000813461"/>
    </source>
</evidence>
<keyword evidence="4" id="KW-1185">Reference proteome</keyword>
<name>A0A8K0RDF0_9PLEO</name>
<feature type="compositionally biased region" description="Polar residues" evidence="1">
    <location>
        <begin position="144"/>
        <end position="154"/>
    </location>
</feature>
<dbReference type="EMBL" id="JAGMVJ010000004">
    <property type="protein sequence ID" value="KAH7091576.1"/>
    <property type="molecule type" value="Genomic_DNA"/>
</dbReference>
<comment type="caution">
    <text evidence="3">The sequence shown here is derived from an EMBL/GenBank/DDBJ whole genome shotgun (WGS) entry which is preliminary data.</text>
</comment>
<gene>
    <name evidence="3" type="ORF">FB567DRAFT_277472</name>
</gene>
<feature type="region of interest" description="Disordered" evidence="1">
    <location>
        <begin position="15"/>
        <end position="57"/>
    </location>
</feature>
<proteinExistence type="predicted"/>
<feature type="compositionally biased region" description="Polar residues" evidence="1">
    <location>
        <begin position="110"/>
        <end position="128"/>
    </location>
</feature>
<accession>A0A8K0RDF0</accession>
<feature type="region of interest" description="Disordered" evidence="1">
    <location>
        <begin position="110"/>
        <end position="130"/>
    </location>
</feature>
<organism evidence="3 4">
    <name type="scientific">Paraphoma chrysanthemicola</name>
    <dbReference type="NCBI Taxonomy" id="798071"/>
    <lineage>
        <taxon>Eukaryota</taxon>
        <taxon>Fungi</taxon>
        <taxon>Dikarya</taxon>
        <taxon>Ascomycota</taxon>
        <taxon>Pezizomycotina</taxon>
        <taxon>Dothideomycetes</taxon>
        <taxon>Pleosporomycetidae</taxon>
        <taxon>Pleosporales</taxon>
        <taxon>Pleosporineae</taxon>
        <taxon>Phaeosphaeriaceae</taxon>
        <taxon>Paraphoma</taxon>
    </lineage>
</organism>
<keyword evidence="2" id="KW-1133">Transmembrane helix</keyword>
<feature type="transmembrane region" description="Helical" evidence="2">
    <location>
        <begin position="442"/>
        <end position="463"/>
    </location>
</feature>
<evidence type="ECO:0000256" key="2">
    <source>
        <dbReference type="SAM" id="Phobius"/>
    </source>
</evidence>
<feature type="region of interest" description="Disordered" evidence="1">
    <location>
        <begin position="144"/>
        <end position="169"/>
    </location>
</feature>
<sequence>MERWKGIVRQFRKGDTLHVEADTTPNPPSNPQESEYGHVGRGPSRVDSYLRPSPSVEPPRIDRFLMYGSPAPLGTSGHPAAIVLQQMPAIPENGNSSVLPLISTATGNAESVTPNESWRPTFLPNSTIPQPPTDVVSEVEMTRHGTTQASTEASDQVEITPPVRRRTPPPAILIEPEAMIQTPRQAPQVNNATWISTSEVSSLVPPLSQKPMASPAAVSTNVSAQSSPVQKAMHTAFWGSGTDASGLAPPVVQNPMSTPLSRTSAEVVGDQIRTNKAATNTKGEIISQGAYDVLRPTCSLNLVCYRGGSEGCITRQVQTALASRFSSEEAFQATIAKNPQLIASDEAFFCELRHLYRDMSGFWRRCLSLKTLRGLRILAFSPERRPVPVPLDDFVLQEVYYAYKHPDSITSNTAWIEWVFRLRKHNKRHALEFVEGWNSTRVVIAAMLPWLISCLVGVSWTASGGDAQTAFTVASFILTSGTVILALLAFISSIESAGRSVSGPG</sequence>
<evidence type="ECO:0000313" key="3">
    <source>
        <dbReference type="EMBL" id="KAH7091576.1"/>
    </source>
</evidence>
<dbReference type="Proteomes" id="UP000813461">
    <property type="component" value="Unassembled WGS sequence"/>
</dbReference>
<keyword evidence="2" id="KW-0812">Transmembrane</keyword>